<evidence type="ECO:0000256" key="2">
    <source>
        <dbReference type="SAM" id="SignalP"/>
    </source>
</evidence>
<feature type="domain" description="Polysaccharide export protein N-terminal" evidence="3">
    <location>
        <begin position="25"/>
        <end position="99"/>
    </location>
</feature>
<feature type="domain" description="Soluble ligand binding" evidence="4">
    <location>
        <begin position="105"/>
        <end position="148"/>
    </location>
</feature>
<dbReference type="KEGG" id="psym:J1N51_12565"/>
<gene>
    <name evidence="5" type="ORF">J1N51_12565</name>
</gene>
<name>A0A975DAV6_9GAMM</name>
<reference evidence="5" key="1">
    <citation type="submission" date="2021-03" db="EMBL/GenBank/DDBJ databases">
        <title>Description of Psychrosphaera ytuae sp. nov. isolated from deep sea sediment of South China Sea.</title>
        <authorList>
            <person name="Zhang J."/>
            <person name="Xu X.-D."/>
        </authorList>
    </citation>
    <scope>NUCLEOTIDE SEQUENCE</scope>
    <source>
        <strain evidence="5">MTZ26</strain>
    </source>
</reference>
<protein>
    <submittedName>
        <fullName evidence="5">Polysaccharide export protein</fullName>
    </submittedName>
</protein>
<dbReference type="Pfam" id="PF02563">
    <property type="entry name" value="Poly_export"/>
    <property type="match status" value="1"/>
</dbReference>
<dbReference type="InterPro" id="IPR019554">
    <property type="entry name" value="Soluble_ligand-bd"/>
</dbReference>
<feature type="signal peptide" evidence="2">
    <location>
        <begin position="1"/>
        <end position="24"/>
    </location>
</feature>
<feature type="chain" id="PRO_5037432351" evidence="2">
    <location>
        <begin position="25"/>
        <end position="176"/>
    </location>
</feature>
<evidence type="ECO:0000313" key="5">
    <source>
        <dbReference type="EMBL" id="QTH63544.1"/>
    </source>
</evidence>
<evidence type="ECO:0000256" key="1">
    <source>
        <dbReference type="ARBA" id="ARBA00022729"/>
    </source>
</evidence>
<dbReference type="Gene3D" id="3.30.1950.10">
    <property type="entry name" value="wza like domain"/>
    <property type="match status" value="1"/>
</dbReference>
<keyword evidence="6" id="KW-1185">Reference proteome</keyword>
<sequence>MGIKRVTHVLLSLLFLLTASIAMAASSEYQLGPGDEIEIFVFQEPELNVKAKISQAGNINLPLIGQVNLEGLNSDEAKLKVEALYKDGYLVNPYVTLTVRQYRPFFIHGEVKNPGSYKYQAELTLEQAIALSGGLKDRASKSNWIVWRGYPQVSFNADKSTIVMPGDVIKIEKSFF</sequence>
<dbReference type="InterPro" id="IPR003715">
    <property type="entry name" value="Poly_export_N"/>
</dbReference>
<dbReference type="Pfam" id="PF10531">
    <property type="entry name" value="SLBB"/>
    <property type="match status" value="1"/>
</dbReference>
<dbReference type="Proteomes" id="UP000682739">
    <property type="component" value="Chromosome"/>
</dbReference>
<evidence type="ECO:0000259" key="3">
    <source>
        <dbReference type="Pfam" id="PF02563"/>
    </source>
</evidence>
<evidence type="ECO:0000259" key="4">
    <source>
        <dbReference type="Pfam" id="PF10531"/>
    </source>
</evidence>
<evidence type="ECO:0000313" key="6">
    <source>
        <dbReference type="Proteomes" id="UP000682739"/>
    </source>
</evidence>
<dbReference type="InterPro" id="IPR049712">
    <property type="entry name" value="Poly_export"/>
</dbReference>
<accession>A0A975DAV6</accession>
<keyword evidence="1 2" id="KW-0732">Signal</keyword>
<dbReference type="PANTHER" id="PTHR33619:SF3">
    <property type="entry name" value="POLYSACCHARIDE EXPORT PROTEIN GFCE-RELATED"/>
    <property type="match status" value="1"/>
</dbReference>
<dbReference type="AlphaFoldDB" id="A0A975DAV6"/>
<dbReference type="PANTHER" id="PTHR33619">
    <property type="entry name" value="POLYSACCHARIDE EXPORT PROTEIN GFCE-RELATED"/>
    <property type="match status" value="1"/>
</dbReference>
<dbReference type="Gene3D" id="3.10.560.10">
    <property type="entry name" value="Outer membrane lipoprotein wza domain like"/>
    <property type="match status" value="1"/>
</dbReference>
<dbReference type="RefSeq" id="WP_208831600.1">
    <property type="nucleotide sequence ID" value="NZ_CP072110.1"/>
</dbReference>
<dbReference type="GO" id="GO:0015159">
    <property type="term" value="F:polysaccharide transmembrane transporter activity"/>
    <property type="evidence" value="ECO:0007669"/>
    <property type="project" value="InterPro"/>
</dbReference>
<proteinExistence type="predicted"/>
<dbReference type="EMBL" id="CP072110">
    <property type="protein sequence ID" value="QTH63544.1"/>
    <property type="molecule type" value="Genomic_DNA"/>
</dbReference>
<organism evidence="5 6">
    <name type="scientific">Psychrosphaera ytuae</name>
    <dbReference type="NCBI Taxonomy" id="2820710"/>
    <lineage>
        <taxon>Bacteria</taxon>
        <taxon>Pseudomonadati</taxon>
        <taxon>Pseudomonadota</taxon>
        <taxon>Gammaproteobacteria</taxon>
        <taxon>Alteromonadales</taxon>
        <taxon>Pseudoalteromonadaceae</taxon>
        <taxon>Psychrosphaera</taxon>
    </lineage>
</organism>